<dbReference type="PROSITE" id="PS51012">
    <property type="entry name" value="ABC_TM2"/>
    <property type="match status" value="1"/>
</dbReference>
<dbReference type="GO" id="GO:0043190">
    <property type="term" value="C:ATP-binding cassette (ABC) transporter complex"/>
    <property type="evidence" value="ECO:0007669"/>
    <property type="project" value="InterPro"/>
</dbReference>
<evidence type="ECO:0000256" key="6">
    <source>
        <dbReference type="RuleBase" id="RU361157"/>
    </source>
</evidence>
<feature type="compositionally biased region" description="Pro residues" evidence="7">
    <location>
        <begin position="1"/>
        <end position="11"/>
    </location>
</feature>
<dbReference type="EMBL" id="JADOGI010000149">
    <property type="protein sequence ID" value="MBF8191167.1"/>
    <property type="molecule type" value="Genomic_DNA"/>
</dbReference>
<dbReference type="Proteomes" id="UP000605361">
    <property type="component" value="Unassembled WGS sequence"/>
</dbReference>
<reference evidence="9" key="1">
    <citation type="submission" date="2020-11" db="EMBL/GenBank/DDBJ databases">
        <title>Whole-genome analyses of Nonomuraea sp. K274.</title>
        <authorList>
            <person name="Veyisoglu A."/>
        </authorList>
    </citation>
    <scope>NUCLEOTIDE SEQUENCE</scope>
    <source>
        <strain evidence="9">K274</strain>
    </source>
</reference>
<dbReference type="PIRSF" id="PIRSF006648">
    <property type="entry name" value="DrrB"/>
    <property type="match status" value="1"/>
</dbReference>
<keyword evidence="5" id="KW-0046">Antibiotic resistance</keyword>
<dbReference type="AlphaFoldDB" id="A0A931F304"/>
<comment type="subcellular location">
    <subcellularLocation>
        <location evidence="6">Cell membrane</location>
        <topology evidence="6">Multi-pass membrane protein</topology>
    </subcellularLocation>
    <subcellularLocation>
        <location evidence="1">Membrane</location>
        <topology evidence="1">Multi-pass membrane protein</topology>
    </subcellularLocation>
</comment>
<evidence type="ECO:0000256" key="5">
    <source>
        <dbReference type="ARBA" id="ARBA00023251"/>
    </source>
</evidence>
<feature type="transmembrane region" description="Helical" evidence="6">
    <location>
        <begin position="153"/>
        <end position="173"/>
    </location>
</feature>
<comment type="caution">
    <text evidence="9">The sequence shown here is derived from an EMBL/GenBank/DDBJ whole genome shotgun (WGS) entry which is preliminary data.</text>
</comment>
<name>A0A931F304_9ACTN</name>
<organism evidence="9 10">
    <name type="scientific">Nonomuraea cypriaca</name>
    <dbReference type="NCBI Taxonomy" id="1187855"/>
    <lineage>
        <taxon>Bacteria</taxon>
        <taxon>Bacillati</taxon>
        <taxon>Actinomycetota</taxon>
        <taxon>Actinomycetes</taxon>
        <taxon>Streptosporangiales</taxon>
        <taxon>Streptosporangiaceae</taxon>
        <taxon>Nonomuraea</taxon>
    </lineage>
</organism>
<sequence length="291" mass="30835">MSGAPATPPPASAEGPREPEARVGGLDLLSTPPVPRAGWRVLPARMVAMCVVELQKLRHDRTELYTRAIQPALWLLVFGQTFTRIQVIPTGGIPYIDYLAPGIIAQSTMFIAIFYGIQIIWERDSGVLTKLLVTPTPRAALVTGKAFAAGVKAVIQAVVVFVIAALLGVVMTLNPLRLAGVIVVVVLGSAFFSCLSMTIAGIVLTRDRLMGIGQAITMPLFFASNALYPTAAMPAWLQAISAVNPLSYQVDALRGLLLGAPAHLPLDFAVLVVAAVLGIAASSRLLPRLAR</sequence>
<keyword evidence="4 6" id="KW-0472">Membrane</keyword>
<feature type="transmembrane region" description="Helical" evidence="6">
    <location>
        <begin position="179"/>
        <end position="204"/>
    </location>
</feature>
<keyword evidence="6" id="KW-0813">Transport</keyword>
<dbReference type="PANTHER" id="PTHR43229">
    <property type="entry name" value="NODULATION PROTEIN J"/>
    <property type="match status" value="1"/>
</dbReference>
<dbReference type="InterPro" id="IPR013525">
    <property type="entry name" value="ABC2_TM"/>
</dbReference>
<evidence type="ECO:0000256" key="2">
    <source>
        <dbReference type="ARBA" id="ARBA00022692"/>
    </source>
</evidence>
<feature type="transmembrane region" description="Helical" evidence="6">
    <location>
        <begin position="268"/>
        <end position="286"/>
    </location>
</feature>
<keyword evidence="3 6" id="KW-1133">Transmembrane helix</keyword>
<gene>
    <name evidence="9" type="ORF">ITP53_36755</name>
</gene>
<feature type="transmembrane region" description="Helical" evidence="6">
    <location>
        <begin position="103"/>
        <end position="121"/>
    </location>
</feature>
<evidence type="ECO:0000313" key="10">
    <source>
        <dbReference type="Proteomes" id="UP000605361"/>
    </source>
</evidence>
<evidence type="ECO:0000256" key="3">
    <source>
        <dbReference type="ARBA" id="ARBA00022989"/>
    </source>
</evidence>
<evidence type="ECO:0000256" key="4">
    <source>
        <dbReference type="ARBA" id="ARBA00023136"/>
    </source>
</evidence>
<feature type="region of interest" description="Disordered" evidence="7">
    <location>
        <begin position="1"/>
        <end position="29"/>
    </location>
</feature>
<feature type="domain" description="ABC transmembrane type-2" evidence="8">
    <location>
        <begin position="62"/>
        <end position="289"/>
    </location>
</feature>
<evidence type="ECO:0000313" key="9">
    <source>
        <dbReference type="EMBL" id="MBF8191167.1"/>
    </source>
</evidence>
<dbReference type="PRINTS" id="PR00164">
    <property type="entry name" value="ABC2TRNSPORT"/>
</dbReference>
<accession>A0A931F304</accession>
<dbReference type="InterPro" id="IPR051784">
    <property type="entry name" value="Nod_factor_ABC_transporter"/>
</dbReference>
<keyword evidence="6" id="KW-1003">Cell membrane</keyword>
<dbReference type="GO" id="GO:0046677">
    <property type="term" value="P:response to antibiotic"/>
    <property type="evidence" value="ECO:0007669"/>
    <property type="project" value="UniProtKB-KW"/>
</dbReference>
<comment type="caution">
    <text evidence="6">Lacks conserved residue(s) required for the propagation of feature annotation.</text>
</comment>
<evidence type="ECO:0000256" key="1">
    <source>
        <dbReference type="ARBA" id="ARBA00004141"/>
    </source>
</evidence>
<keyword evidence="10" id="KW-1185">Reference proteome</keyword>
<dbReference type="PANTHER" id="PTHR43229:SF2">
    <property type="entry name" value="NODULATION PROTEIN J"/>
    <property type="match status" value="1"/>
</dbReference>
<proteinExistence type="inferred from homology"/>
<protein>
    <recommendedName>
        <fullName evidence="6">Transport permease protein</fullName>
    </recommendedName>
</protein>
<dbReference type="InterPro" id="IPR047817">
    <property type="entry name" value="ABC2_TM_bact-type"/>
</dbReference>
<evidence type="ECO:0000256" key="7">
    <source>
        <dbReference type="SAM" id="MobiDB-lite"/>
    </source>
</evidence>
<keyword evidence="2 6" id="KW-0812">Transmembrane</keyword>
<dbReference type="Pfam" id="PF01061">
    <property type="entry name" value="ABC2_membrane"/>
    <property type="match status" value="1"/>
</dbReference>
<comment type="similarity">
    <text evidence="6">Belongs to the ABC-2 integral membrane protein family.</text>
</comment>
<dbReference type="InterPro" id="IPR000412">
    <property type="entry name" value="ABC_2_transport"/>
</dbReference>
<feature type="transmembrane region" description="Helical" evidence="6">
    <location>
        <begin position="216"/>
        <end position="237"/>
    </location>
</feature>
<evidence type="ECO:0000259" key="8">
    <source>
        <dbReference type="PROSITE" id="PS51012"/>
    </source>
</evidence>
<dbReference type="GO" id="GO:0140359">
    <property type="term" value="F:ABC-type transporter activity"/>
    <property type="evidence" value="ECO:0007669"/>
    <property type="project" value="InterPro"/>
</dbReference>